<dbReference type="SUPFAM" id="SSF49482">
    <property type="entry name" value="Aromatic compound dioxygenase"/>
    <property type="match status" value="2"/>
</dbReference>
<name>A0A2S5B382_9BASI</name>
<evidence type="ECO:0000256" key="1">
    <source>
        <dbReference type="SAM" id="SignalP"/>
    </source>
</evidence>
<dbReference type="Pfam" id="PF00775">
    <property type="entry name" value="Dioxygenase_C"/>
    <property type="match status" value="1"/>
</dbReference>
<evidence type="ECO:0000313" key="4">
    <source>
        <dbReference type="Proteomes" id="UP000237144"/>
    </source>
</evidence>
<evidence type="ECO:0000313" key="3">
    <source>
        <dbReference type="EMBL" id="POY71243.1"/>
    </source>
</evidence>
<dbReference type="Gene3D" id="2.60.130.10">
    <property type="entry name" value="Aromatic compound dioxygenase"/>
    <property type="match status" value="1"/>
</dbReference>
<evidence type="ECO:0000259" key="2">
    <source>
        <dbReference type="Pfam" id="PF00775"/>
    </source>
</evidence>
<proteinExistence type="predicted"/>
<feature type="domain" description="Intradiol ring-cleavage dioxygenases" evidence="2">
    <location>
        <begin position="117"/>
        <end position="179"/>
    </location>
</feature>
<dbReference type="InterPro" id="IPR000627">
    <property type="entry name" value="Intradiol_dOase_C"/>
</dbReference>
<organism evidence="3 4">
    <name type="scientific">Rhodotorula taiwanensis</name>
    <dbReference type="NCBI Taxonomy" id="741276"/>
    <lineage>
        <taxon>Eukaryota</taxon>
        <taxon>Fungi</taxon>
        <taxon>Dikarya</taxon>
        <taxon>Basidiomycota</taxon>
        <taxon>Pucciniomycotina</taxon>
        <taxon>Microbotryomycetes</taxon>
        <taxon>Sporidiobolales</taxon>
        <taxon>Sporidiobolaceae</taxon>
        <taxon>Rhodotorula</taxon>
    </lineage>
</organism>
<protein>
    <recommendedName>
        <fullName evidence="2">Intradiol ring-cleavage dioxygenases domain-containing protein</fullName>
    </recommendedName>
</protein>
<keyword evidence="4" id="KW-1185">Reference proteome</keyword>
<dbReference type="AlphaFoldDB" id="A0A2S5B382"/>
<dbReference type="PANTHER" id="PTHR34315:SF4">
    <property type="entry name" value="INTRADIOL RING-CLEAVAGE DIOXYGENASES DOMAIN-CONTAINING PROTEIN"/>
    <property type="match status" value="1"/>
</dbReference>
<keyword evidence="1" id="KW-0732">Signal</keyword>
<reference evidence="3 4" key="1">
    <citation type="journal article" date="2018" name="Front. Microbiol.">
        <title>Prospects for Fungal Bioremediation of Acidic Radioactive Waste Sites: Characterization and Genome Sequence of Rhodotorula taiwanensis MD1149.</title>
        <authorList>
            <person name="Tkavc R."/>
            <person name="Matrosova V.Y."/>
            <person name="Grichenko O.E."/>
            <person name="Gostincar C."/>
            <person name="Volpe R.P."/>
            <person name="Klimenkova P."/>
            <person name="Gaidamakova E.K."/>
            <person name="Zhou C.E."/>
            <person name="Stewart B.J."/>
            <person name="Lyman M.G."/>
            <person name="Malfatti S.A."/>
            <person name="Rubinfeld B."/>
            <person name="Courtot M."/>
            <person name="Singh J."/>
            <person name="Dalgard C.L."/>
            <person name="Hamilton T."/>
            <person name="Frey K.G."/>
            <person name="Gunde-Cimerman N."/>
            <person name="Dugan L."/>
            <person name="Daly M.J."/>
        </authorList>
    </citation>
    <scope>NUCLEOTIDE SEQUENCE [LARGE SCALE GENOMIC DNA]</scope>
    <source>
        <strain evidence="3 4">MD1149</strain>
    </source>
</reference>
<feature type="signal peptide" evidence="1">
    <location>
        <begin position="1"/>
        <end position="19"/>
    </location>
</feature>
<dbReference type="OrthoDB" id="121380at2759"/>
<dbReference type="GO" id="GO:0016702">
    <property type="term" value="F:oxidoreductase activity, acting on single donors with incorporation of molecular oxygen, incorporation of two atoms of oxygen"/>
    <property type="evidence" value="ECO:0007669"/>
    <property type="project" value="InterPro"/>
</dbReference>
<accession>A0A2S5B382</accession>
<dbReference type="PANTHER" id="PTHR34315">
    <property type="match status" value="1"/>
</dbReference>
<comment type="caution">
    <text evidence="3">The sequence shown here is derived from an EMBL/GenBank/DDBJ whole genome shotgun (WGS) entry which is preliminary data.</text>
</comment>
<dbReference type="Proteomes" id="UP000237144">
    <property type="component" value="Unassembled WGS sequence"/>
</dbReference>
<dbReference type="EMBL" id="PJQD01000085">
    <property type="protein sequence ID" value="POY71243.1"/>
    <property type="molecule type" value="Genomic_DNA"/>
</dbReference>
<dbReference type="InterPro" id="IPR015889">
    <property type="entry name" value="Intradiol_dOase_core"/>
</dbReference>
<sequence length="392" mass="43882">MKASTFALALAALASSAFAHDDVSNSPERIKYLQSIEEKMYACGPKIAKYQALRKRTTQHVLNGGAAPTDAKDLFVDGGEDSATEASHISKTLLAHLTEEPKIQNHSCILAPMLTEGPYYHSAGHPIRQNMAEDQLGFPFFMDVGIIDVNTCEPMPNVLVDLWHANTTGHYAGHPDQEAHLKWEGPATDGPRKGLLTKYPRTNDHETFLRAAWPTNDNGLAQFSCESRWRLIFLWRRRTTDTPADFMPRPPIVAIFPGYYTGRATHVHIRVHTEWEPLQNGTFLSNRMLHTGQLFVPDSINMQVDKMFPYNLNPIADKWGRTRNWADSLGIYHDAHGNGYNPEFELVKVGAVLQQGLIGYITVGVDSKANFDVNAPWKPIPDNVAARLNKEK</sequence>
<dbReference type="GO" id="GO:0008199">
    <property type="term" value="F:ferric iron binding"/>
    <property type="evidence" value="ECO:0007669"/>
    <property type="project" value="InterPro"/>
</dbReference>
<gene>
    <name evidence="3" type="ORF">BMF94_5555</name>
</gene>
<feature type="chain" id="PRO_5015602510" description="Intradiol ring-cleavage dioxygenases domain-containing protein" evidence="1">
    <location>
        <begin position="20"/>
        <end position="392"/>
    </location>
</feature>
<dbReference type="STRING" id="741276.A0A2S5B382"/>